<dbReference type="InterPro" id="IPR010982">
    <property type="entry name" value="Lambda_DNA-bd_dom_sf"/>
</dbReference>
<dbReference type="CDD" id="cd00093">
    <property type="entry name" value="HTH_XRE"/>
    <property type="match status" value="1"/>
</dbReference>
<organism evidence="2 3">
    <name type="scientific">Amycolatopsis samaneae</name>
    <dbReference type="NCBI Taxonomy" id="664691"/>
    <lineage>
        <taxon>Bacteria</taxon>
        <taxon>Bacillati</taxon>
        <taxon>Actinomycetota</taxon>
        <taxon>Actinomycetes</taxon>
        <taxon>Pseudonocardiales</taxon>
        <taxon>Pseudonocardiaceae</taxon>
        <taxon>Amycolatopsis</taxon>
    </lineage>
</organism>
<proteinExistence type="predicted"/>
<evidence type="ECO:0000259" key="1">
    <source>
        <dbReference type="PROSITE" id="PS50943"/>
    </source>
</evidence>
<name>A0ABW5GWW1_9PSEU</name>
<dbReference type="RefSeq" id="WP_345407235.1">
    <property type="nucleotide sequence ID" value="NZ_BAABHG010000022.1"/>
</dbReference>
<dbReference type="PROSITE" id="PS50943">
    <property type="entry name" value="HTH_CROC1"/>
    <property type="match status" value="1"/>
</dbReference>
<dbReference type="SMART" id="SM00530">
    <property type="entry name" value="HTH_XRE"/>
    <property type="match status" value="1"/>
</dbReference>
<protein>
    <submittedName>
        <fullName evidence="2">Helix-turn-helix transcriptional regulator</fullName>
    </submittedName>
</protein>
<dbReference type="InterPro" id="IPR001387">
    <property type="entry name" value="Cro/C1-type_HTH"/>
</dbReference>
<dbReference type="Proteomes" id="UP001597419">
    <property type="component" value="Unassembled WGS sequence"/>
</dbReference>
<comment type="caution">
    <text evidence="2">The sequence shown here is derived from an EMBL/GenBank/DDBJ whole genome shotgun (WGS) entry which is preliminary data.</text>
</comment>
<evidence type="ECO:0000313" key="2">
    <source>
        <dbReference type="EMBL" id="MFD2465155.1"/>
    </source>
</evidence>
<evidence type="ECO:0000313" key="3">
    <source>
        <dbReference type="Proteomes" id="UP001597419"/>
    </source>
</evidence>
<gene>
    <name evidence="2" type="ORF">ACFSYJ_41515</name>
</gene>
<accession>A0ABW5GWW1</accession>
<dbReference type="Pfam" id="PF13560">
    <property type="entry name" value="HTH_31"/>
    <property type="match status" value="1"/>
</dbReference>
<dbReference type="SUPFAM" id="SSF47413">
    <property type="entry name" value="lambda repressor-like DNA-binding domains"/>
    <property type="match status" value="1"/>
</dbReference>
<sequence length="330" mass="35391">MAETFGEALRRLRKAAGLSQPQLAELVPVSQSSLSRYESGLQAVDNETAARLDELLGAGGELLAFLPHVGVGPLNADQREAIEYSVKHPGHIDAAAVAALADSLAAHRRLDDSVGPAPLIAATLAETTMVTELLREAHGPYRQKLATVAAEHVQFAGWLHAETRRDASAVRLFAEAEDLADEAESGVLAAQVANFRGYLARQQGRARAMVRWFLAAYHTPGAHVAQRIGDAIQAAQGYARLGERETALRLLDEGDGLLDVAAREEPPGTAYWLTPTFHRLNSGLAHLALGDAGVAVDHLRTGLENLPEDQQDAEWTGEYRIGLEQARAAS</sequence>
<dbReference type="Gene3D" id="1.10.260.40">
    <property type="entry name" value="lambda repressor-like DNA-binding domains"/>
    <property type="match status" value="1"/>
</dbReference>
<keyword evidence="3" id="KW-1185">Reference proteome</keyword>
<feature type="domain" description="HTH cro/C1-type" evidence="1">
    <location>
        <begin position="9"/>
        <end position="62"/>
    </location>
</feature>
<dbReference type="EMBL" id="JBHUKU010000029">
    <property type="protein sequence ID" value="MFD2465155.1"/>
    <property type="molecule type" value="Genomic_DNA"/>
</dbReference>
<reference evidence="3" key="1">
    <citation type="journal article" date="2019" name="Int. J. Syst. Evol. Microbiol.">
        <title>The Global Catalogue of Microorganisms (GCM) 10K type strain sequencing project: providing services to taxonomists for standard genome sequencing and annotation.</title>
        <authorList>
            <consortium name="The Broad Institute Genomics Platform"/>
            <consortium name="The Broad Institute Genome Sequencing Center for Infectious Disease"/>
            <person name="Wu L."/>
            <person name="Ma J."/>
        </authorList>
    </citation>
    <scope>NUCLEOTIDE SEQUENCE [LARGE SCALE GENOMIC DNA]</scope>
    <source>
        <strain evidence="3">CGMCC 4.7643</strain>
    </source>
</reference>